<dbReference type="GO" id="GO:0003677">
    <property type="term" value="F:DNA binding"/>
    <property type="evidence" value="ECO:0007669"/>
    <property type="project" value="InterPro"/>
</dbReference>
<evidence type="ECO:0000313" key="3">
    <source>
        <dbReference type="Proteomes" id="UP000014012"/>
    </source>
</evidence>
<dbReference type="HOGENOM" id="CLU_140890_2_0_6"/>
<keyword evidence="3" id="KW-1185">Reference proteome</keyword>
<dbReference type="PROSITE" id="PS50943">
    <property type="entry name" value="HTH_CROC1"/>
    <property type="match status" value="1"/>
</dbReference>
<dbReference type="CDD" id="cd00093">
    <property type="entry name" value="HTH_XRE"/>
    <property type="match status" value="1"/>
</dbReference>
<protein>
    <recommendedName>
        <fullName evidence="1">HTH cro/C1-type domain-containing protein</fullName>
    </recommendedName>
</protein>
<evidence type="ECO:0000259" key="1">
    <source>
        <dbReference type="PROSITE" id="PS50943"/>
    </source>
</evidence>
<dbReference type="InterPro" id="IPR010982">
    <property type="entry name" value="Lambda_DNA-bd_dom_sf"/>
</dbReference>
<reference evidence="2 3" key="1">
    <citation type="journal article" date="2013" name="Genome Announc.">
        <title>Genome Sequence of Plesiomonas shigelloides Strain 302-73 (Serotype O1).</title>
        <authorList>
            <person name="Pique N."/>
            <person name="Aquilini E."/>
            <person name="Alioto T."/>
            <person name="Minana-Galbis D."/>
            <person name="Tomas J.M."/>
        </authorList>
    </citation>
    <scope>NUCLEOTIDE SEQUENCE [LARGE SCALE GENOMIC DNA]</scope>
    <source>
        <strain evidence="2 3">302-73</strain>
    </source>
</reference>
<dbReference type="SUPFAM" id="SSF47413">
    <property type="entry name" value="lambda repressor-like DNA-binding domains"/>
    <property type="match status" value="1"/>
</dbReference>
<proteinExistence type="predicted"/>
<dbReference type="EMBL" id="AQQO01000387">
    <property type="protein sequence ID" value="EON87148.1"/>
    <property type="molecule type" value="Genomic_DNA"/>
</dbReference>
<dbReference type="Gene3D" id="3.30.160.250">
    <property type="match status" value="1"/>
</dbReference>
<accession>R8ALD2</accession>
<organism evidence="2 3">
    <name type="scientific">Plesiomonas shigelloides 302-73</name>
    <dbReference type="NCBI Taxonomy" id="1315976"/>
    <lineage>
        <taxon>Bacteria</taxon>
        <taxon>Pseudomonadati</taxon>
        <taxon>Pseudomonadota</taxon>
        <taxon>Gammaproteobacteria</taxon>
        <taxon>Enterobacterales</taxon>
        <taxon>Enterobacteriaceae</taxon>
        <taxon>Plesiomonas</taxon>
    </lineage>
</organism>
<gene>
    <name evidence="2" type="ORF">PLESHI_17161</name>
</gene>
<feature type="domain" description="HTH cro/C1-type" evidence="1">
    <location>
        <begin position="92"/>
        <end position="150"/>
    </location>
</feature>
<dbReference type="AlphaFoldDB" id="R8ALD2"/>
<sequence length="154" mass="17338">MITDNRTYLEQILRYPVVITKDEDGFLATFPDIPEAITGHDDHKSTLAMALDALLTAFEFYFEDERIVPIPSAVEGCDFVEVPISIWAKILVLNAMVENELSQTELANMMGIRKQEMQRIINLKHATKIDTLAAAMKAMGRAFRLDVATLPPQK</sequence>
<evidence type="ECO:0000313" key="2">
    <source>
        <dbReference type="EMBL" id="EON87148.1"/>
    </source>
</evidence>
<dbReference type="InterPro" id="IPR001387">
    <property type="entry name" value="Cro/C1-type_HTH"/>
</dbReference>
<dbReference type="SUPFAM" id="SSF143100">
    <property type="entry name" value="TTHA1013/TTHA0281-like"/>
    <property type="match status" value="1"/>
</dbReference>
<name>R8ALD2_PLESH</name>
<dbReference type="Proteomes" id="UP000014012">
    <property type="component" value="Unassembled WGS sequence"/>
</dbReference>
<comment type="caution">
    <text evidence="2">The sequence shown here is derived from an EMBL/GenBank/DDBJ whole genome shotgun (WGS) entry which is preliminary data.</text>
</comment>
<dbReference type="Gene3D" id="1.10.260.40">
    <property type="entry name" value="lambda repressor-like DNA-binding domains"/>
    <property type="match status" value="1"/>
</dbReference>
<dbReference type="InterPro" id="IPR035069">
    <property type="entry name" value="TTHA1013/TTHA0281-like"/>
</dbReference>